<protein>
    <submittedName>
        <fullName evidence="5">Unannotated protein</fullName>
    </submittedName>
</protein>
<dbReference type="InterPro" id="IPR036412">
    <property type="entry name" value="HAD-like_sf"/>
</dbReference>
<evidence type="ECO:0000313" key="2">
    <source>
        <dbReference type="EMBL" id="CAB4730712.1"/>
    </source>
</evidence>
<proteinExistence type="predicted"/>
<evidence type="ECO:0000313" key="4">
    <source>
        <dbReference type="EMBL" id="CAB4974752.1"/>
    </source>
</evidence>
<dbReference type="SFLD" id="SFLDG01129">
    <property type="entry name" value="C1.5:_HAD__Beta-PGM__Phosphata"/>
    <property type="match status" value="1"/>
</dbReference>
<gene>
    <name evidence="2" type="ORF">UFOPK2683_01264</name>
    <name evidence="3" type="ORF">UFOPK3605_01444</name>
    <name evidence="4" type="ORF">UFOPK3897_00742</name>
    <name evidence="5" type="ORF">UFOPK4121_01279</name>
</gene>
<dbReference type="EMBL" id="CAEZYK010000085">
    <property type="protein sequence ID" value="CAB4730712.1"/>
    <property type="molecule type" value="Genomic_DNA"/>
</dbReference>
<dbReference type="Gene3D" id="3.40.50.1000">
    <property type="entry name" value="HAD superfamily/HAD-like"/>
    <property type="match status" value="1"/>
</dbReference>
<dbReference type="EMBL" id="CAFBOF010000011">
    <property type="protein sequence ID" value="CAB4974752.1"/>
    <property type="molecule type" value="Genomic_DNA"/>
</dbReference>
<reference evidence="5" key="1">
    <citation type="submission" date="2020-05" db="EMBL/GenBank/DDBJ databases">
        <authorList>
            <person name="Chiriac C."/>
            <person name="Salcher M."/>
            <person name="Ghai R."/>
            <person name="Kavagutti S V."/>
        </authorList>
    </citation>
    <scope>NUCLEOTIDE SEQUENCE</scope>
</reference>
<dbReference type="PANTHER" id="PTHR47829">
    <property type="entry name" value="HYDROLASE, PUTATIVE (AFU_ORTHOLOGUE AFUA_1G12880)-RELATED"/>
    <property type="match status" value="1"/>
</dbReference>
<evidence type="ECO:0000256" key="1">
    <source>
        <dbReference type="ARBA" id="ARBA00022990"/>
    </source>
</evidence>
<dbReference type="InterPro" id="IPR006439">
    <property type="entry name" value="HAD-SF_hydro_IA"/>
</dbReference>
<dbReference type="CDD" id="cd02603">
    <property type="entry name" value="HAD_sEH-N_like"/>
    <property type="match status" value="1"/>
</dbReference>
<evidence type="ECO:0000313" key="5">
    <source>
        <dbReference type="EMBL" id="CAB5030084.1"/>
    </source>
</evidence>
<dbReference type="PRINTS" id="PR00413">
    <property type="entry name" value="HADHALOGNASE"/>
</dbReference>
<organism evidence="5">
    <name type="scientific">freshwater metagenome</name>
    <dbReference type="NCBI Taxonomy" id="449393"/>
    <lineage>
        <taxon>unclassified sequences</taxon>
        <taxon>metagenomes</taxon>
        <taxon>ecological metagenomes</taxon>
    </lineage>
</organism>
<dbReference type="InterPro" id="IPR052898">
    <property type="entry name" value="ACAD10-like"/>
</dbReference>
<dbReference type="Pfam" id="PF00702">
    <property type="entry name" value="Hydrolase"/>
    <property type="match status" value="1"/>
</dbReference>
<dbReference type="EMBL" id="CAFBPQ010000049">
    <property type="protein sequence ID" value="CAB5030084.1"/>
    <property type="molecule type" value="Genomic_DNA"/>
</dbReference>
<accession>A0A6J7RN14</accession>
<dbReference type="InterPro" id="IPR023198">
    <property type="entry name" value="PGP-like_dom2"/>
</dbReference>
<dbReference type="SUPFAM" id="SSF56784">
    <property type="entry name" value="HAD-like"/>
    <property type="match status" value="1"/>
</dbReference>
<dbReference type="NCBIfam" id="TIGR01509">
    <property type="entry name" value="HAD-SF-IA-v3"/>
    <property type="match status" value="1"/>
</dbReference>
<dbReference type="Gene3D" id="1.10.150.240">
    <property type="entry name" value="Putative phosphatase, domain 2"/>
    <property type="match status" value="1"/>
</dbReference>
<dbReference type="NCBIfam" id="TIGR02247">
    <property type="entry name" value="HAD-1A3-hyp"/>
    <property type="match status" value="1"/>
</dbReference>
<evidence type="ECO:0000313" key="3">
    <source>
        <dbReference type="EMBL" id="CAB4916575.1"/>
    </source>
</evidence>
<name>A0A6J7RN14_9ZZZZ</name>
<dbReference type="SFLD" id="SFLDS00003">
    <property type="entry name" value="Haloacid_Dehalogenase"/>
    <property type="match status" value="1"/>
</dbReference>
<dbReference type="InterPro" id="IPR011945">
    <property type="entry name" value="HAD-SF_ppase_IA/epoxid_hydro_N"/>
</dbReference>
<keyword evidence="1" id="KW-0007">Acetylation</keyword>
<dbReference type="AlphaFoldDB" id="A0A6J7RN14"/>
<dbReference type="EMBL" id="CAFBMM010000103">
    <property type="protein sequence ID" value="CAB4916575.1"/>
    <property type="molecule type" value="Genomic_DNA"/>
</dbReference>
<dbReference type="InterPro" id="IPR023214">
    <property type="entry name" value="HAD_sf"/>
</dbReference>
<sequence>MTYQAVIFDLGGVVMPSPLDAFRAYEAEAGLPHRFLSEIVLAGGDDGAWSRLERGELNLSEFADTFESECAMAGGTVVVSDLFASIESASAPRPKMITAIERIRSEGLRVGALTNNWHADNTQEPRNDKVTKDFLGDLFDVVVESAIEGVRKPDPKIYEITCDRLAVSPTETVFLDDLGTNLKPARAIGMATIKVEDPDKALAELAALLKFSLEEA</sequence>
<dbReference type="PANTHER" id="PTHR47829:SF1">
    <property type="entry name" value="HAD FAMILY PHOSPHATASE"/>
    <property type="match status" value="1"/>
</dbReference>